<sequence length="223" mass="24130">MSAPTETTPELLKTSGSCHCGAIKYTAENIDLAKAGKCNCASLEPSPLSCPGSPLNNVIQVPYVSRREGTEWKPPSQSQTPRRVLMSITPTCRLGVALPLGSITITNTPSGTPTALRHGNATDATLFPAELAYYCPTAHRESLPRDAERIRHCFCRVCGTNLFIVGDIPGMGEYVSVNVPTLDLKSVNRDLKDLSDPKKLRYCSGLDDSWKTQAGEPFPHGAW</sequence>
<dbReference type="SUPFAM" id="SSF51316">
    <property type="entry name" value="Mss4-like"/>
    <property type="match status" value="2"/>
</dbReference>
<keyword evidence="2" id="KW-1185">Reference proteome</keyword>
<gene>
    <name evidence="1" type="ORF">Dda_0563</name>
</gene>
<protein>
    <recommendedName>
        <fullName evidence="3">CENP-V/GFA domain-containing protein</fullName>
    </recommendedName>
</protein>
<dbReference type="AlphaFoldDB" id="A0AAD6J7Z2"/>
<organism evidence="1 2">
    <name type="scientific">Drechslerella dactyloides</name>
    <name type="common">Nematode-trapping fungus</name>
    <name type="synonym">Arthrobotrys dactyloides</name>
    <dbReference type="NCBI Taxonomy" id="74499"/>
    <lineage>
        <taxon>Eukaryota</taxon>
        <taxon>Fungi</taxon>
        <taxon>Dikarya</taxon>
        <taxon>Ascomycota</taxon>
        <taxon>Pezizomycotina</taxon>
        <taxon>Orbiliomycetes</taxon>
        <taxon>Orbiliales</taxon>
        <taxon>Orbiliaceae</taxon>
        <taxon>Drechslerella</taxon>
    </lineage>
</organism>
<accession>A0AAD6J7Z2</accession>
<comment type="caution">
    <text evidence="1">The sequence shown here is derived from an EMBL/GenBank/DDBJ whole genome shotgun (WGS) entry which is preliminary data.</text>
</comment>
<dbReference type="EMBL" id="JAQGDS010000001">
    <property type="protein sequence ID" value="KAJ6264417.1"/>
    <property type="molecule type" value="Genomic_DNA"/>
</dbReference>
<name>A0AAD6J7Z2_DREDA</name>
<proteinExistence type="predicted"/>
<dbReference type="Proteomes" id="UP001221413">
    <property type="component" value="Unassembled WGS sequence"/>
</dbReference>
<dbReference type="InterPro" id="IPR011057">
    <property type="entry name" value="Mss4-like_sf"/>
</dbReference>
<evidence type="ECO:0008006" key="3">
    <source>
        <dbReference type="Google" id="ProtNLM"/>
    </source>
</evidence>
<reference evidence="1" key="1">
    <citation type="submission" date="2023-01" db="EMBL/GenBank/DDBJ databases">
        <title>The chitinases involved in constricting ring structure development in the nematode-trapping fungus Drechslerella dactyloides.</title>
        <authorList>
            <person name="Wang R."/>
            <person name="Zhang L."/>
            <person name="Tang P."/>
            <person name="Li S."/>
            <person name="Liang L."/>
        </authorList>
    </citation>
    <scope>NUCLEOTIDE SEQUENCE</scope>
    <source>
        <strain evidence="1">YMF1.00031</strain>
    </source>
</reference>
<evidence type="ECO:0000313" key="1">
    <source>
        <dbReference type="EMBL" id="KAJ6264417.1"/>
    </source>
</evidence>
<evidence type="ECO:0000313" key="2">
    <source>
        <dbReference type="Proteomes" id="UP001221413"/>
    </source>
</evidence>